<keyword evidence="1 5" id="KW-0489">Methyltransferase</keyword>
<evidence type="ECO:0000256" key="1">
    <source>
        <dbReference type="ARBA" id="ARBA00022603"/>
    </source>
</evidence>
<evidence type="ECO:0000256" key="2">
    <source>
        <dbReference type="ARBA" id="ARBA00022679"/>
    </source>
</evidence>
<dbReference type="RefSeq" id="WP_048921712.1">
    <property type="nucleotide sequence ID" value="NZ_CP010777.1"/>
</dbReference>
<gene>
    <name evidence="5" type="ORF">TH63_15325</name>
</gene>
<evidence type="ECO:0000259" key="4">
    <source>
        <dbReference type="Pfam" id="PF13649"/>
    </source>
</evidence>
<dbReference type="SUPFAM" id="SSF53335">
    <property type="entry name" value="S-adenosyl-L-methionine-dependent methyltransferases"/>
    <property type="match status" value="1"/>
</dbReference>
<accession>A0A0H4VSD1</accession>
<keyword evidence="2 5" id="KW-0808">Transferase</keyword>
<dbReference type="KEGG" id="ruf:TH63_15325"/>
<dbReference type="Pfam" id="PF13649">
    <property type="entry name" value="Methyltransf_25"/>
    <property type="match status" value="1"/>
</dbReference>
<dbReference type="InterPro" id="IPR041698">
    <property type="entry name" value="Methyltransf_25"/>
</dbReference>
<dbReference type="InterPro" id="IPR029063">
    <property type="entry name" value="SAM-dependent_MTases_sf"/>
</dbReference>
<evidence type="ECO:0000313" key="5">
    <source>
        <dbReference type="EMBL" id="AKQ46684.1"/>
    </source>
</evidence>
<keyword evidence="3" id="KW-0949">S-adenosyl-L-methionine</keyword>
<dbReference type="Proteomes" id="UP000036458">
    <property type="component" value="Chromosome"/>
</dbReference>
<sequence>MFKQRSTTLELMDDLSLASDDLRQNLKELEFINVWLGGHDVVRNGLNALVKNPFLGRFPENRLKIADLGSGGGDTLRMVANWARKRKLQVELVGVDANTFMLDYSASLSQEYPEISYRHYDVFSPDFAQEQFDIVICSLFLHHFPDEALARLLAQLHRQVRGAVLINDLHRHPLAYYSIKGLTKIFSSSYLVKNDAPLSVLRAFSRADWKRILAHAGVDRYQIKWKWAFRWQVVFGPILEKQRKTGKEFVT</sequence>
<evidence type="ECO:0000256" key="3">
    <source>
        <dbReference type="ARBA" id="ARBA00022691"/>
    </source>
</evidence>
<name>A0A0H4VSD1_9BACT</name>
<dbReference type="GO" id="GO:0008168">
    <property type="term" value="F:methyltransferase activity"/>
    <property type="evidence" value="ECO:0007669"/>
    <property type="project" value="UniProtKB-KW"/>
</dbReference>
<dbReference type="PANTHER" id="PTHR43464">
    <property type="entry name" value="METHYLTRANSFERASE"/>
    <property type="match status" value="1"/>
</dbReference>
<organism evidence="5 6">
    <name type="scientific">Rufibacter radiotolerans</name>
    <dbReference type="NCBI Taxonomy" id="1379910"/>
    <lineage>
        <taxon>Bacteria</taxon>
        <taxon>Pseudomonadati</taxon>
        <taxon>Bacteroidota</taxon>
        <taxon>Cytophagia</taxon>
        <taxon>Cytophagales</taxon>
        <taxon>Hymenobacteraceae</taxon>
        <taxon>Rufibacter</taxon>
    </lineage>
</organism>
<dbReference type="PATRIC" id="fig|1379910.4.peg.3343"/>
<dbReference type="STRING" id="1379910.TH63_15325"/>
<proteinExistence type="predicted"/>
<keyword evidence="6" id="KW-1185">Reference proteome</keyword>
<dbReference type="EMBL" id="CP010777">
    <property type="protein sequence ID" value="AKQ46684.1"/>
    <property type="molecule type" value="Genomic_DNA"/>
</dbReference>
<dbReference type="PANTHER" id="PTHR43464:SF19">
    <property type="entry name" value="UBIQUINONE BIOSYNTHESIS O-METHYLTRANSFERASE, MITOCHONDRIAL"/>
    <property type="match status" value="1"/>
</dbReference>
<dbReference type="CDD" id="cd02440">
    <property type="entry name" value="AdoMet_MTases"/>
    <property type="match status" value="1"/>
</dbReference>
<reference evidence="5 6" key="1">
    <citation type="submission" date="2015-01" db="EMBL/GenBank/DDBJ databases">
        <title>Rufibacter sp./DG31D/ whole genome sequencing.</title>
        <authorList>
            <person name="Kim M.K."/>
            <person name="Srinivasan S."/>
            <person name="Lee J.-J."/>
        </authorList>
    </citation>
    <scope>NUCLEOTIDE SEQUENCE [LARGE SCALE GENOMIC DNA]</scope>
    <source>
        <strain evidence="5 6">DG31D</strain>
    </source>
</reference>
<feature type="domain" description="Methyltransferase" evidence="4">
    <location>
        <begin position="65"/>
        <end position="160"/>
    </location>
</feature>
<dbReference type="Gene3D" id="3.40.50.150">
    <property type="entry name" value="Vaccinia Virus protein VP39"/>
    <property type="match status" value="1"/>
</dbReference>
<dbReference type="AlphaFoldDB" id="A0A0H4VSD1"/>
<protein>
    <submittedName>
        <fullName evidence="5">SAM-dependent methyltransferase</fullName>
    </submittedName>
</protein>
<evidence type="ECO:0000313" key="6">
    <source>
        <dbReference type="Proteomes" id="UP000036458"/>
    </source>
</evidence>
<dbReference type="GO" id="GO:0032259">
    <property type="term" value="P:methylation"/>
    <property type="evidence" value="ECO:0007669"/>
    <property type="project" value="UniProtKB-KW"/>
</dbReference>